<accession>A0A8X7BGH0</accession>
<gene>
    <name evidence="1" type="primary">NCL1_43532</name>
    <name evidence="1" type="ORF">TNCV_1812391</name>
</gene>
<evidence type="ECO:0000313" key="1">
    <source>
        <dbReference type="EMBL" id="GFY29659.1"/>
    </source>
</evidence>
<keyword evidence="2" id="KW-1185">Reference proteome</keyword>
<protein>
    <submittedName>
        <fullName evidence="1">Uncharacterized protein</fullName>
    </submittedName>
</protein>
<proteinExistence type="predicted"/>
<reference evidence="1" key="1">
    <citation type="submission" date="2020-08" db="EMBL/GenBank/DDBJ databases">
        <title>Multicomponent nature underlies the extraordinary mechanical properties of spider dragline silk.</title>
        <authorList>
            <person name="Kono N."/>
            <person name="Nakamura H."/>
            <person name="Mori M."/>
            <person name="Yoshida Y."/>
            <person name="Ohtoshi R."/>
            <person name="Malay A.D."/>
            <person name="Moran D.A.P."/>
            <person name="Tomita M."/>
            <person name="Numata K."/>
            <person name="Arakawa K."/>
        </authorList>
    </citation>
    <scope>NUCLEOTIDE SEQUENCE</scope>
</reference>
<dbReference type="AlphaFoldDB" id="A0A8X7BGH0"/>
<dbReference type="EMBL" id="BMAU01021389">
    <property type="protein sequence ID" value="GFY29659.1"/>
    <property type="molecule type" value="Genomic_DNA"/>
</dbReference>
<sequence length="82" mass="9454">MPQNTLRVHTKYVIVKSVGLKVLRAECRLQGTGEFFPPLQFRVEIVEVVIGCVAIYRTFGEFRRANSFCHLYGGQGQRQVYF</sequence>
<dbReference type="Proteomes" id="UP000887159">
    <property type="component" value="Unassembled WGS sequence"/>
</dbReference>
<comment type="caution">
    <text evidence="1">The sequence shown here is derived from an EMBL/GenBank/DDBJ whole genome shotgun (WGS) entry which is preliminary data.</text>
</comment>
<organism evidence="1 2">
    <name type="scientific">Trichonephila clavipes</name>
    <name type="common">Golden silk orbweaver</name>
    <name type="synonym">Nephila clavipes</name>
    <dbReference type="NCBI Taxonomy" id="2585209"/>
    <lineage>
        <taxon>Eukaryota</taxon>
        <taxon>Metazoa</taxon>
        <taxon>Ecdysozoa</taxon>
        <taxon>Arthropoda</taxon>
        <taxon>Chelicerata</taxon>
        <taxon>Arachnida</taxon>
        <taxon>Araneae</taxon>
        <taxon>Araneomorphae</taxon>
        <taxon>Entelegynae</taxon>
        <taxon>Araneoidea</taxon>
        <taxon>Nephilidae</taxon>
        <taxon>Trichonephila</taxon>
    </lineage>
</organism>
<name>A0A8X7BGH0_TRICX</name>
<evidence type="ECO:0000313" key="2">
    <source>
        <dbReference type="Proteomes" id="UP000887159"/>
    </source>
</evidence>